<organism evidence="4">
    <name type="scientific">Perkinsus marinus (strain ATCC 50983 / TXsc)</name>
    <dbReference type="NCBI Taxonomy" id="423536"/>
    <lineage>
        <taxon>Eukaryota</taxon>
        <taxon>Sar</taxon>
        <taxon>Alveolata</taxon>
        <taxon>Perkinsozoa</taxon>
        <taxon>Perkinsea</taxon>
        <taxon>Perkinsida</taxon>
        <taxon>Perkinsidae</taxon>
        <taxon>Perkinsus</taxon>
    </lineage>
</organism>
<dbReference type="GO" id="GO:0003700">
    <property type="term" value="F:DNA-binding transcription factor activity"/>
    <property type="evidence" value="ECO:0007669"/>
    <property type="project" value="InterPro"/>
</dbReference>
<feature type="region of interest" description="Disordered" evidence="1">
    <location>
        <begin position="44"/>
        <end position="122"/>
    </location>
</feature>
<evidence type="ECO:0000313" key="4">
    <source>
        <dbReference type="Proteomes" id="UP000007800"/>
    </source>
</evidence>
<dbReference type="EMBL" id="GG671144">
    <property type="protein sequence ID" value="EER19139.1"/>
    <property type="molecule type" value="Genomic_DNA"/>
</dbReference>
<feature type="domain" description="POU-specific" evidence="2">
    <location>
        <begin position="1"/>
        <end position="42"/>
    </location>
</feature>
<sequence length="227" mass="24825">MGNTLASIESSSTVSRLETFSINMFDQCCRRPDTSEWLHEVTVQGHDEDTQTGGAYTTPKATPTTTAATPTSLVGKEEGLSRGAAETQEPLAATTTPLETTAAAGASEDDTDDDVADERVGAADEKEDIELVDCFKLDIQRIPGVRLGIDVDHSDPRWLVVDRVTPEGSIDLWNRKAPPGQKLQKGDIVLRVNNVRMDAMRMVEQCQTSSVLHMWAKRPKLIRSLSD</sequence>
<name>C5K8R2_PERM5</name>
<proteinExistence type="predicted"/>
<dbReference type="InterPro" id="IPR000327">
    <property type="entry name" value="POU_dom"/>
</dbReference>
<evidence type="ECO:0000256" key="1">
    <source>
        <dbReference type="SAM" id="MobiDB-lite"/>
    </source>
</evidence>
<dbReference type="Proteomes" id="UP000007800">
    <property type="component" value="Unassembled WGS sequence"/>
</dbReference>
<dbReference type="InParanoid" id="C5K8R2"/>
<dbReference type="AlphaFoldDB" id="C5K8R2"/>
<dbReference type="GeneID" id="9039375"/>
<feature type="compositionally biased region" description="Acidic residues" evidence="1">
    <location>
        <begin position="107"/>
        <end position="116"/>
    </location>
</feature>
<reference evidence="3 4" key="1">
    <citation type="submission" date="2008-07" db="EMBL/GenBank/DDBJ databases">
        <authorList>
            <person name="El-Sayed N."/>
            <person name="Caler E."/>
            <person name="Inman J."/>
            <person name="Amedeo P."/>
            <person name="Hass B."/>
            <person name="Wortman J."/>
        </authorList>
    </citation>
    <scope>NUCLEOTIDE SEQUENCE [LARGE SCALE GENOMIC DNA]</scope>
    <source>
        <strain evidence="4">ATCC 50983 / TXsc</strain>
    </source>
</reference>
<dbReference type="RefSeq" id="XP_002787343.1">
    <property type="nucleotide sequence ID" value="XM_002787297.1"/>
</dbReference>
<protein>
    <recommendedName>
        <fullName evidence="2">POU-specific domain-containing protein</fullName>
    </recommendedName>
</protein>
<feature type="compositionally biased region" description="Low complexity" evidence="1">
    <location>
        <begin position="57"/>
        <end position="71"/>
    </location>
</feature>
<dbReference type="PROSITE" id="PS51179">
    <property type="entry name" value="POU_3"/>
    <property type="match status" value="1"/>
</dbReference>
<accession>C5K8R2</accession>
<keyword evidence="4" id="KW-1185">Reference proteome</keyword>
<evidence type="ECO:0000259" key="2">
    <source>
        <dbReference type="PROSITE" id="PS51179"/>
    </source>
</evidence>
<feature type="compositionally biased region" description="Low complexity" evidence="1">
    <location>
        <begin position="89"/>
        <end position="106"/>
    </location>
</feature>
<evidence type="ECO:0000313" key="3">
    <source>
        <dbReference type="EMBL" id="EER19139.1"/>
    </source>
</evidence>
<gene>
    <name evidence="3" type="ORF">Pmar_PMAR000202</name>
</gene>